<name>A0ABW9XXQ9_9BACL</name>
<gene>
    <name evidence="3" type="ORF">GT019_26715</name>
</gene>
<keyword evidence="4" id="KW-1185">Reference proteome</keyword>
<dbReference type="Gene3D" id="3.30.530.20">
    <property type="match status" value="1"/>
</dbReference>
<dbReference type="Proteomes" id="UP000665561">
    <property type="component" value="Unassembled WGS sequence"/>
</dbReference>
<evidence type="ECO:0000256" key="1">
    <source>
        <dbReference type="ARBA" id="ARBA00006817"/>
    </source>
</evidence>
<sequence length="155" mass="16968">MADQASSAAATAGENELVATRVIRAPKETVFDAWTDPELLARWWGPKGFTNTFSEFDPRPGGTWTFVMHGPNGADYANTNVFVEVVRPERIVLKHVLAPVFELTATFEETGGGTLIVFRQRFEEAAVYEQVKGYAANGNEENLDKLSALVTGLTS</sequence>
<dbReference type="RefSeq" id="WP_161746498.1">
    <property type="nucleotide sequence ID" value="NZ_JAAAMV010000027.1"/>
</dbReference>
<comment type="caution">
    <text evidence="3">The sequence shown here is derived from an EMBL/GenBank/DDBJ whole genome shotgun (WGS) entry which is preliminary data.</text>
</comment>
<organism evidence="3 4">
    <name type="scientific">Paenibacillus glycinis</name>
    <dbReference type="NCBI Taxonomy" id="2697035"/>
    <lineage>
        <taxon>Bacteria</taxon>
        <taxon>Bacillati</taxon>
        <taxon>Bacillota</taxon>
        <taxon>Bacilli</taxon>
        <taxon>Bacillales</taxon>
        <taxon>Paenibacillaceae</taxon>
        <taxon>Paenibacillus</taxon>
    </lineage>
</organism>
<evidence type="ECO:0000313" key="3">
    <source>
        <dbReference type="EMBL" id="NBD27481.1"/>
    </source>
</evidence>
<dbReference type="SUPFAM" id="SSF55961">
    <property type="entry name" value="Bet v1-like"/>
    <property type="match status" value="1"/>
</dbReference>
<feature type="domain" description="Activator of Hsp90 ATPase homologue 1/2-like C-terminal" evidence="2">
    <location>
        <begin position="24"/>
        <end position="150"/>
    </location>
</feature>
<evidence type="ECO:0000259" key="2">
    <source>
        <dbReference type="Pfam" id="PF08327"/>
    </source>
</evidence>
<dbReference type="Pfam" id="PF08327">
    <property type="entry name" value="AHSA1"/>
    <property type="match status" value="1"/>
</dbReference>
<evidence type="ECO:0000313" key="4">
    <source>
        <dbReference type="Proteomes" id="UP000665561"/>
    </source>
</evidence>
<comment type="similarity">
    <text evidence="1">Belongs to the AHA1 family.</text>
</comment>
<accession>A0ABW9XXQ9</accession>
<dbReference type="InterPro" id="IPR023393">
    <property type="entry name" value="START-like_dom_sf"/>
</dbReference>
<reference evidence="3 4" key="1">
    <citation type="submission" date="2020-01" db="EMBL/GenBank/DDBJ databases">
        <title>Paenibacillus soybeanensis sp. nov. isolated from the nodules of soybean (Glycine max(L.) Merr).</title>
        <authorList>
            <person name="Wang H."/>
        </authorList>
    </citation>
    <scope>NUCLEOTIDE SEQUENCE [LARGE SCALE GENOMIC DNA]</scope>
    <source>
        <strain evidence="3 4">T1</strain>
    </source>
</reference>
<dbReference type="InterPro" id="IPR013538">
    <property type="entry name" value="ASHA1/2-like_C"/>
</dbReference>
<dbReference type="EMBL" id="JAAAMV010000027">
    <property type="protein sequence ID" value="NBD27481.1"/>
    <property type="molecule type" value="Genomic_DNA"/>
</dbReference>
<protein>
    <submittedName>
        <fullName evidence="3">Polyketide cyclase</fullName>
    </submittedName>
</protein>
<proteinExistence type="inferred from homology"/>
<dbReference type="CDD" id="cd08894">
    <property type="entry name" value="SRPBCC_CalC_Aha1-like_1"/>
    <property type="match status" value="1"/>
</dbReference>